<dbReference type="GO" id="GO:0005886">
    <property type="term" value="C:plasma membrane"/>
    <property type="evidence" value="ECO:0007669"/>
    <property type="project" value="TreeGrafter"/>
</dbReference>
<evidence type="ECO:0000313" key="4">
    <source>
        <dbReference type="Proteomes" id="UP000295294"/>
    </source>
</evidence>
<dbReference type="GO" id="GO:0006888">
    <property type="term" value="P:endoplasmic reticulum to Golgi vesicle-mediated transport"/>
    <property type="evidence" value="ECO:0007669"/>
    <property type="project" value="TreeGrafter"/>
</dbReference>
<feature type="coiled-coil region" evidence="1">
    <location>
        <begin position="235"/>
        <end position="294"/>
    </location>
</feature>
<dbReference type="OrthoDB" id="9810122at2"/>
<gene>
    <name evidence="3" type="ORF">E0W60_23630</name>
</gene>
<dbReference type="InterPro" id="IPR053202">
    <property type="entry name" value="EGF_Rcpt_Signaling_Reg"/>
</dbReference>
<dbReference type="Proteomes" id="UP000295294">
    <property type="component" value="Chromosome 2"/>
</dbReference>
<accession>A0A4P7LD83</accession>
<dbReference type="Gene3D" id="3.40.50.150">
    <property type="entry name" value="Vaccinia Virus protein VP39"/>
    <property type="match status" value="1"/>
</dbReference>
<keyword evidence="3" id="KW-0808">Transferase</keyword>
<keyword evidence="3" id="KW-0489">Methyltransferase</keyword>
<proteinExistence type="predicted"/>
<dbReference type="AlphaFoldDB" id="A0A4P7LD83"/>
<dbReference type="PANTHER" id="PTHR34009">
    <property type="entry name" value="PROTEIN STAR"/>
    <property type="match status" value="1"/>
</dbReference>
<organism evidence="3 4">
    <name type="scientific">Cupriavidus oxalaticus</name>
    <dbReference type="NCBI Taxonomy" id="96344"/>
    <lineage>
        <taxon>Bacteria</taxon>
        <taxon>Pseudomonadati</taxon>
        <taxon>Pseudomonadota</taxon>
        <taxon>Betaproteobacteria</taxon>
        <taxon>Burkholderiales</taxon>
        <taxon>Burkholderiaceae</taxon>
        <taxon>Cupriavidus</taxon>
    </lineage>
</organism>
<dbReference type="Pfam" id="PF05050">
    <property type="entry name" value="Methyltransf_21"/>
    <property type="match status" value="1"/>
</dbReference>
<dbReference type="GO" id="GO:0008168">
    <property type="term" value="F:methyltransferase activity"/>
    <property type="evidence" value="ECO:0007669"/>
    <property type="project" value="UniProtKB-KW"/>
</dbReference>
<dbReference type="InterPro" id="IPR006342">
    <property type="entry name" value="FkbM_mtfrase"/>
</dbReference>
<dbReference type="NCBIfam" id="TIGR01444">
    <property type="entry name" value="fkbM_fam"/>
    <property type="match status" value="1"/>
</dbReference>
<evidence type="ECO:0000259" key="2">
    <source>
        <dbReference type="Pfam" id="PF05050"/>
    </source>
</evidence>
<dbReference type="RefSeq" id="WP_135705746.1">
    <property type="nucleotide sequence ID" value="NZ_CP038635.1"/>
</dbReference>
<dbReference type="GO" id="GO:0016197">
    <property type="term" value="P:endosomal transport"/>
    <property type="evidence" value="ECO:0007669"/>
    <property type="project" value="TreeGrafter"/>
</dbReference>
<keyword evidence="1" id="KW-0175">Coiled coil</keyword>
<dbReference type="GO" id="GO:0032259">
    <property type="term" value="P:methylation"/>
    <property type="evidence" value="ECO:0007669"/>
    <property type="project" value="UniProtKB-KW"/>
</dbReference>
<protein>
    <submittedName>
        <fullName evidence="3">FkbM family methyltransferase</fullName>
    </submittedName>
</protein>
<dbReference type="EMBL" id="CP038635">
    <property type="protein sequence ID" value="QBY54024.1"/>
    <property type="molecule type" value="Genomic_DNA"/>
</dbReference>
<dbReference type="PANTHER" id="PTHR34009:SF2">
    <property type="entry name" value="PROTEIN STAR"/>
    <property type="match status" value="1"/>
</dbReference>
<dbReference type="GO" id="GO:0005737">
    <property type="term" value="C:cytoplasm"/>
    <property type="evidence" value="ECO:0007669"/>
    <property type="project" value="GOC"/>
</dbReference>
<dbReference type="KEGG" id="cox:E0W60_23630"/>
<dbReference type="InterPro" id="IPR029063">
    <property type="entry name" value="SAM-dependent_MTases_sf"/>
</dbReference>
<name>A0A4P7LD83_9BURK</name>
<feature type="domain" description="Methyltransferase FkbM" evidence="2">
    <location>
        <begin position="29"/>
        <end position="190"/>
    </location>
</feature>
<reference evidence="3 4" key="1">
    <citation type="submission" date="2019-03" db="EMBL/GenBank/DDBJ databases">
        <title>Efficiently degradation of phenoxyalkanoic acid herbicides by Cupriavidus oxalaticus strain X32.</title>
        <authorList>
            <person name="Sheng X."/>
        </authorList>
    </citation>
    <scope>NUCLEOTIDE SEQUENCE [LARGE SCALE GENOMIC DNA]</scope>
    <source>
        <strain evidence="3 4">X32</strain>
    </source>
</reference>
<sequence>MTFISYAQNFEDVMLWRALKDVSNGFYIDIGANDPDVDSVTRAFYDRGWSGINVEPVEQYYKALVEKRPRDLSVLAAIGAKPGHVDFFEFENTGLSTTQKEVAEAHHSSGREFATSSVEVMTLAAIWDKYVSGDVHFLKIDVEGGEEAVLRGSDFRHHRPWIIVVEATKPLDGLLVAEAWHDLVVSAGYRKVYFDGINEYFLAIEHEALAAAFEVPPNYFDHFRLSRGHHLSYPVADLEKEVGLARDEVREAVAALSEMRAKAESANERVESLNRFLEAERDQHTAQIAQLDGRLCALWTECEALKRHNADLQARFDAISNSTAWRLTAPLRRGADLVRIAIGKDAAAWKRYVKRLARPAVVAIARKIVPLAKKMPGVRAAAFHVRSRYPGFWSAMAGRLISLSSQTSQRASSTSYRYDFFSARSRSAILKQINGDTPEGIFVSMRATKVDIGELVAKVNREITAINKNPATERRETHGE</sequence>
<evidence type="ECO:0000256" key="1">
    <source>
        <dbReference type="SAM" id="Coils"/>
    </source>
</evidence>
<evidence type="ECO:0000313" key="3">
    <source>
        <dbReference type="EMBL" id="QBY54024.1"/>
    </source>
</evidence>
<dbReference type="SUPFAM" id="SSF53335">
    <property type="entry name" value="S-adenosyl-L-methionine-dependent methyltransferases"/>
    <property type="match status" value="1"/>
</dbReference>